<dbReference type="OrthoDB" id="9812429at2"/>
<comment type="caution">
    <text evidence="2">The sequence shown here is derived from an EMBL/GenBank/DDBJ whole genome shotgun (WGS) entry which is preliminary data.</text>
</comment>
<evidence type="ECO:0000313" key="3">
    <source>
        <dbReference type="Proteomes" id="UP000252118"/>
    </source>
</evidence>
<proteinExistence type="predicted"/>
<dbReference type="EMBL" id="QNRJ01000034">
    <property type="protein sequence ID" value="RBO99551.1"/>
    <property type="molecule type" value="Genomic_DNA"/>
</dbReference>
<dbReference type="PANTHER" id="PTHR40032">
    <property type="entry name" value="EXPORTED PROTEIN-RELATED"/>
    <property type="match status" value="1"/>
</dbReference>
<protein>
    <submittedName>
        <fullName evidence="2">Putative amidase-like protein</fullName>
    </submittedName>
</protein>
<name>A0A366EB06_9BACI</name>
<feature type="domain" description="Putative amidase" evidence="1">
    <location>
        <begin position="132"/>
        <end position="284"/>
    </location>
</feature>
<gene>
    <name evidence="2" type="ORF">DET59_1348</name>
</gene>
<accession>A0A366EB06</accession>
<sequence>MIRKLLMEKVQHVIDEYTSRSQSDYHSDKVKRKKESCLQRNAEIVKVDAAGKILSMTPQRNETQTILYDVHYKYLIKHGDLLYLEEEVENRHASFYKDKIYEDGEISIQYDENVVREESSTFDGKEARVAYQYDRLSAVQYAERWWNSYNPAFKKFENDCTNYISQCLHAGDAPMRGYPAKGKGWWMRNQNWSYSWTVANSMRWYIPNSTAGLRGRQVNDAKELKLGDVICYDFEGDGRFDHTTIVTGKDAAGEPLVNAHTFNSRMRYWKYEDSTAYTPHIKYRFFTIVDDG</sequence>
<organism evidence="2 3">
    <name type="scientific">Rossellomorea aquimaris</name>
    <dbReference type="NCBI Taxonomy" id="189382"/>
    <lineage>
        <taxon>Bacteria</taxon>
        <taxon>Bacillati</taxon>
        <taxon>Bacillota</taxon>
        <taxon>Bacilli</taxon>
        <taxon>Bacillales</taxon>
        <taxon>Bacillaceae</taxon>
        <taxon>Rossellomorea</taxon>
    </lineage>
</organism>
<dbReference type="InterPro" id="IPR024301">
    <property type="entry name" value="Amidase_6"/>
</dbReference>
<dbReference type="Pfam" id="PF12671">
    <property type="entry name" value="Amidase_6"/>
    <property type="match status" value="1"/>
</dbReference>
<dbReference type="Proteomes" id="UP000252118">
    <property type="component" value="Unassembled WGS sequence"/>
</dbReference>
<reference evidence="2 3" key="1">
    <citation type="submission" date="2018-06" db="EMBL/GenBank/DDBJ databases">
        <title>Freshwater and sediment microbial communities from various areas in North America, analyzing microbe dynamics in response to fracking.</title>
        <authorList>
            <person name="Lamendella R."/>
        </authorList>
    </citation>
    <scope>NUCLEOTIDE SEQUENCE [LARGE SCALE GENOMIC DNA]</scope>
    <source>
        <strain evidence="2 3">97B</strain>
    </source>
</reference>
<evidence type="ECO:0000259" key="1">
    <source>
        <dbReference type="Pfam" id="PF12671"/>
    </source>
</evidence>
<dbReference type="PANTHER" id="PTHR40032:SF1">
    <property type="entry name" value="EXPORTED PROTEIN"/>
    <property type="match status" value="1"/>
</dbReference>
<dbReference type="AlphaFoldDB" id="A0A366EB06"/>
<dbReference type="RefSeq" id="WP_113971501.1">
    <property type="nucleotide sequence ID" value="NZ_QNRJ01000034.1"/>
</dbReference>
<evidence type="ECO:0000313" key="2">
    <source>
        <dbReference type="EMBL" id="RBO99551.1"/>
    </source>
</evidence>